<dbReference type="GO" id="GO:0046933">
    <property type="term" value="F:proton-transporting ATP synthase activity, rotational mechanism"/>
    <property type="evidence" value="ECO:0007669"/>
    <property type="project" value="UniProtKB-UniRule"/>
</dbReference>
<dbReference type="GO" id="GO:0046961">
    <property type="term" value="F:proton-transporting ATPase activity, rotational mechanism"/>
    <property type="evidence" value="ECO:0007669"/>
    <property type="project" value="TreeGrafter"/>
</dbReference>
<name>A0A5B9ELE9_9BACT</name>
<evidence type="ECO:0000256" key="8">
    <source>
        <dbReference type="ARBA" id="ARBA00023136"/>
    </source>
</evidence>
<dbReference type="GO" id="GO:0012505">
    <property type="term" value="C:endomembrane system"/>
    <property type="evidence" value="ECO:0007669"/>
    <property type="project" value="UniProtKB-SubCell"/>
</dbReference>
<keyword evidence="2 13" id="KW-0813">Transport</keyword>
<evidence type="ECO:0000313" key="17">
    <source>
        <dbReference type="EMBL" id="QEE31221.1"/>
    </source>
</evidence>
<protein>
    <recommendedName>
        <fullName evidence="13">ATP synthase subunit b</fullName>
    </recommendedName>
    <alternativeName>
        <fullName evidence="13">ATP synthase F(0) sector subunit b</fullName>
    </alternativeName>
    <alternativeName>
        <fullName evidence="13">ATPase subunit I</fullName>
    </alternativeName>
    <alternativeName>
        <fullName evidence="13">F-type ATPase subunit b</fullName>
        <shortName evidence="13">F-ATPase subunit b</shortName>
    </alternativeName>
</protein>
<accession>A0A5B9ELE9</accession>
<evidence type="ECO:0000256" key="1">
    <source>
        <dbReference type="ARBA" id="ARBA00005513"/>
    </source>
</evidence>
<reference evidence="17 18" key="1">
    <citation type="submission" date="2019-08" db="EMBL/GenBank/DDBJ databases">
        <title>Complete genome sequence of Terriglobus albidus strain ORNL.</title>
        <authorList>
            <person name="Podar M."/>
        </authorList>
    </citation>
    <scope>NUCLEOTIDE SEQUENCE [LARGE SCALE GENOMIC DNA]</scope>
    <source>
        <strain evidence="17 18">ORNL</strain>
    </source>
</reference>
<dbReference type="Proteomes" id="UP000321820">
    <property type="component" value="Chromosome"/>
</dbReference>
<evidence type="ECO:0000313" key="18">
    <source>
        <dbReference type="Proteomes" id="UP000321820"/>
    </source>
</evidence>
<keyword evidence="4 13" id="KW-0812">Transmembrane</keyword>
<dbReference type="GO" id="GO:0005886">
    <property type="term" value="C:plasma membrane"/>
    <property type="evidence" value="ECO:0007669"/>
    <property type="project" value="UniProtKB-SubCell"/>
</dbReference>
<dbReference type="Pfam" id="PF00430">
    <property type="entry name" value="ATP-synt_B"/>
    <property type="match status" value="1"/>
</dbReference>
<dbReference type="EMBL" id="CP042806">
    <property type="protein sequence ID" value="QEE31221.1"/>
    <property type="molecule type" value="Genomic_DNA"/>
</dbReference>
<keyword evidence="3 13" id="KW-0138">CF(0)</keyword>
<evidence type="ECO:0000256" key="2">
    <source>
        <dbReference type="ARBA" id="ARBA00022448"/>
    </source>
</evidence>
<dbReference type="OrthoDB" id="122201at2"/>
<comment type="similarity">
    <text evidence="1 13 14">Belongs to the ATPase B chain family.</text>
</comment>
<dbReference type="CDD" id="cd06503">
    <property type="entry name" value="ATP-synt_Fo_b"/>
    <property type="match status" value="1"/>
</dbReference>
<feature type="compositionally biased region" description="Basic and acidic residues" evidence="16">
    <location>
        <begin position="25"/>
        <end position="44"/>
    </location>
</feature>
<evidence type="ECO:0000256" key="16">
    <source>
        <dbReference type="SAM" id="MobiDB-lite"/>
    </source>
</evidence>
<dbReference type="InterPro" id="IPR002146">
    <property type="entry name" value="ATP_synth_b/b'su_bac/chlpt"/>
</dbReference>
<feature type="transmembrane region" description="Helical" evidence="13">
    <location>
        <begin position="73"/>
        <end position="91"/>
    </location>
</feature>
<dbReference type="KEGG" id="talb:FTW19_06475"/>
<dbReference type="PANTHER" id="PTHR33445">
    <property type="entry name" value="ATP SYNTHASE SUBUNIT B', CHLOROPLASTIC"/>
    <property type="match status" value="1"/>
</dbReference>
<sequence>MLAGVLAAPSPLTFAQEAAPAPAAKQDKPELTAPEELKSEKKEEDSNEAFLKSPMVVKIGHALGMQPDTAATAFQVLNFAILAIAVLYGLMKSLPKAFRNRSAIIGKQINDARSATEAANARMSAVEARLAKLDGEISALKSQAAADAAAEEARMKAQLEDEKNKIVTAAEQEVAAASAHAQRAIKEYAAELAISQAAQKLQVSAETDRLLIRSFAERLGGNGGQN</sequence>
<keyword evidence="5 13" id="KW-0375">Hydrogen ion transport</keyword>
<evidence type="ECO:0000256" key="5">
    <source>
        <dbReference type="ARBA" id="ARBA00022781"/>
    </source>
</evidence>
<evidence type="ECO:0000256" key="7">
    <source>
        <dbReference type="ARBA" id="ARBA00023065"/>
    </source>
</evidence>
<comment type="function">
    <text evidence="10 13">F(1)F(0) ATP synthase produces ATP from ADP in the presence of a proton or sodium gradient. F-type ATPases consist of two structural domains, F(1) containing the extramembraneous catalytic core and F(0) containing the membrane proton channel, linked together by a central stalk and a peripheral stalk. During catalysis, ATP synthesis in the catalytic domain of F(1) is coupled via a rotary mechanism of the central stalk subunits to proton translocation.</text>
</comment>
<comment type="function">
    <text evidence="11">Component of the F(0) channel, it forms part of the peripheral stalk, linking F(1) to F(0). The b'-subunit is a diverged and duplicated form of b found in plants and photosynthetic bacteria.</text>
</comment>
<keyword evidence="15" id="KW-0175">Coiled coil</keyword>
<evidence type="ECO:0000256" key="4">
    <source>
        <dbReference type="ARBA" id="ARBA00022692"/>
    </source>
</evidence>
<dbReference type="AlphaFoldDB" id="A0A5B9ELE9"/>
<evidence type="ECO:0000256" key="13">
    <source>
        <dbReference type="HAMAP-Rule" id="MF_01398"/>
    </source>
</evidence>
<feature type="region of interest" description="Disordered" evidence="16">
    <location>
        <begin position="17"/>
        <end position="47"/>
    </location>
</feature>
<comment type="subunit">
    <text evidence="13">F-type ATPases have 2 components, F(1) - the catalytic core - and F(0) - the membrane proton channel. F(1) has five subunits: alpha(3), beta(3), gamma(1), delta(1), epsilon(1). F(0) has three main subunits: a(1), b(2) and c(10-14). The alpha and beta chains form an alternating ring which encloses part of the gamma chain. F(1) is attached to F(0) by a central stalk formed by the gamma and epsilon chains, while a peripheral stalk is formed by the delta and b chains.</text>
</comment>
<evidence type="ECO:0000256" key="6">
    <source>
        <dbReference type="ARBA" id="ARBA00022989"/>
    </source>
</evidence>
<proteinExistence type="inferred from homology"/>
<keyword evidence="9 13" id="KW-0066">ATP synthesis</keyword>
<evidence type="ECO:0000256" key="3">
    <source>
        <dbReference type="ARBA" id="ARBA00022547"/>
    </source>
</evidence>
<organism evidence="17 18">
    <name type="scientific">Terriglobus albidus</name>
    <dbReference type="NCBI Taxonomy" id="1592106"/>
    <lineage>
        <taxon>Bacteria</taxon>
        <taxon>Pseudomonadati</taxon>
        <taxon>Acidobacteriota</taxon>
        <taxon>Terriglobia</taxon>
        <taxon>Terriglobales</taxon>
        <taxon>Acidobacteriaceae</taxon>
        <taxon>Terriglobus</taxon>
    </lineage>
</organism>
<evidence type="ECO:0000256" key="12">
    <source>
        <dbReference type="ARBA" id="ARBA00037847"/>
    </source>
</evidence>
<evidence type="ECO:0000256" key="9">
    <source>
        <dbReference type="ARBA" id="ARBA00023310"/>
    </source>
</evidence>
<comment type="subcellular location">
    <subcellularLocation>
        <location evidence="13">Cell membrane</location>
        <topology evidence="13">Single-pass membrane protein</topology>
    </subcellularLocation>
    <subcellularLocation>
        <location evidence="12">Endomembrane system</location>
        <topology evidence="12">Single-pass membrane protein</topology>
    </subcellularLocation>
</comment>
<gene>
    <name evidence="13" type="primary">atpF</name>
    <name evidence="17" type="ORF">FTW19_06475</name>
</gene>
<dbReference type="GO" id="GO:0045259">
    <property type="term" value="C:proton-transporting ATP synthase complex"/>
    <property type="evidence" value="ECO:0007669"/>
    <property type="project" value="UniProtKB-KW"/>
</dbReference>
<keyword evidence="8 13" id="KW-0472">Membrane</keyword>
<dbReference type="HAMAP" id="MF_01398">
    <property type="entry name" value="ATP_synth_b_bprime"/>
    <property type="match status" value="1"/>
</dbReference>
<keyword evidence="18" id="KW-1185">Reference proteome</keyword>
<keyword evidence="13" id="KW-1003">Cell membrane</keyword>
<feature type="coiled-coil region" evidence="15">
    <location>
        <begin position="116"/>
        <end position="187"/>
    </location>
</feature>
<keyword evidence="7 13" id="KW-0406">Ion transport</keyword>
<dbReference type="InterPro" id="IPR050059">
    <property type="entry name" value="ATP_synthase_B_chain"/>
</dbReference>
<evidence type="ECO:0000256" key="14">
    <source>
        <dbReference type="RuleBase" id="RU003848"/>
    </source>
</evidence>
<evidence type="ECO:0000256" key="15">
    <source>
        <dbReference type="SAM" id="Coils"/>
    </source>
</evidence>
<keyword evidence="6 13" id="KW-1133">Transmembrane helix</keyword>
<evidence type="ECO:0000256" key="10">
    <source>
        <dbReference type="ARBA" id="ARBA00025198"/>
    </source>
</evidence>
<evidence type="ECO:0000256" key="11">
    <source>
        <dbReference type="ARBA" id="ARBA00025614"/>
    </source>
</evidence>
<dbReference type="PANTHER" id="PTHR33445:SF1">
    <property type="entry name" value="ATP SYNTHASE SUBUNIT B"/>
    <property type="match status" value="1"/>
</dbReference>